<evidence type="ECO:0000256" key="3">
    <source>
        <dbReference type="SAM" id="Phobius"/>
    </source>
</evidence>
<keyword evidence="1" id="KW-0175">Coiled coil</keyword>
<feature type="transmembrane region" description="Helical" evidence="3">
    <location>
        <begin position="474"/>
        <end position="492"/>
    </location>
</feature>
<feature type="transmembrane region" description="Helical" evidence="3">
    <location>
        <begin position="109"/>
        <end position="131"/>
    </location>
</feature>
<keyword evidence="5" id="KW-1185">Reference proteome</keyword>
<evidence type="ECO:0000313" key="5">
    <source>
        <dbReference type="Proteomes" id="UP001589844"/>
    </source>
</evidence>
<dbReference type="InterPro" id="IPR022134">
    <property type="entry name" value="DUF3667"/>
</dbReference>
<reference evidence="4 5" key="1">
    <citation type="submission" date="2024-09" db="EMBL/GenBank/DDBJ databases">
        <authorList>
            <person name="Sun Q."/>
            <person name="Mori K."/>
        </authorList>
    </citation>
    <scope>NUCLEOTIDE SEQUENCE [LARGE SCALE GENOMIC DNA]</scope>
    <source>
        <strain evidence="4 5">CCM 8677</strain>
    </source>
</reference>
<protein>
    <submittedName>
        <fullName evidence="4">DUF3667 domain-containing protein</fullName>
    </submittedName>
</protein>
<dbReference type="Pfam" id="PF12412">
    <property type="entry name" value="DUF3667"/>
    <property type="match status" value="1"/>
</dbReference>
<proteinExistence type="predicted"/>
<keyword evidence="3" id="KW-0812">Transmembrane</keyword>
<sequence>MGIELSGAGEALTAIVVSDELSKQHTQHSDDQDANAHKNCANCGAQLTGAFCHACGQSAHIHRSLLHMVEEALHGIFHFDTKAWRTIPALIFKPGHLTKQYIEGKRTSFVSPLALFLFLIFLMFFIFSYTMTGPSNDMLHIPSSREDIVKELSKAEAKLKQQLAEQAKQGSLSSGAFELQDEINDLQFEIRKFKDTLSKLDGKEKDLPALRKELELAETNLQALKAAKMKFKLAAKKGASGDIASNENGNAESNVITSSESGSETSSTKDNSKKQLKQLGDATTLRSTSEASPSTSIPIAKLQPWEVNQSITAAERQVKYLKKQIAAGERAQASEQEKAQQKTAVKKIEIGASSSADASANTTLGADNSTDEQANDEVDIPNINIKNSSSIPYFKDLADHAMKNPELTLFKMKKNASGLAFLLMPLTLPFIWLLFAFKRKFVMFDHAVFSLYSLSFMCLLLSTIAILTKFEFNTIAALLFAFVPPIHMFAQLRHAYSLGIFATFWRTIALLFIAILSLSLFATIVTIASA</sequence>
<evidence type="ECO:0000256" key="2">
    <source>
        <dbReference type="SAM" id="MobiDB-lite"/>
    </source>
</evidence>
<feature type="compositionally biased region" description="Polar residues" evidence="2">
    <location>
        <begin position="243"/>
        <end position="256"/>
    </location>
</feature>
<feature type="compositionally biased region" description="Low complexity" evidence="2">
    <location>
        <begin position="257"/>
        <end position="268"/>
    </location>
</feature>
<dbReference type="RefSeq" id="WP_390211110.1">
    <property type="nucleotide sequence ID" value="NZ_JBHLXJ010000007.1"/>
</dbReference>
<keyword evidence="3" id="KW-1133">Transmembrane helix</keyword>
<dbReference type="EMBL" id="JBHLXJ010000007">
    <property type="protein sequence ID" value="MFC0349475.1"/>
    <property type="molecule type" value="Genomic_DNA"/>
</dbReference>
<feature type="compositionally biased region" description="Polar residues" evidence="2">
    <location>
        <begin position="284"/>
        <end position="296"/>
    </location>
</feature>
<dbReference type="Proteomes" id="UP001589844">
    <property type="component" value="Unassembled WGS sequence"/>
</dbReference>
<feature type="transmembrane region" description="Helical" evidence="3">
    <location>
        <begin position="504"/>
        <end position="528"/>
    </location>
</feature>
<accession>A0ABV6ICC1</accession>
<name>A0ABV6ICC1_9BURK</name>
<gene>
    <name evidence="4" type="ORF">ACFFJH_06630</name>
</gene>
<evidence type="ECO:0000256" key="1">
    <source>
        <dbReference type="SAM" id="Coils"/>
    </source>
</evidence>
<organism evidence="4 5">
    <name type="scientific">Undibacterium danionis</name>
    <dbReference type="NCBI Taxonomy" id="1812100"/>
    <lineage>
        <taxon>Bacteria</taxon>
        <taxon>Pseudomonadati</taxon>
        <taxon>Pseudomonadota</taxon>
        <taxon>Betaproteobacteria</taxon>
        <taxon>Burkholderiales</taxon>
        <taxon>Oxalobacteraceae</taxon>
        <taxon>Undibacterium</taxon>
    </lineage>
</organism>
<feature type="coiled-coil region" evidence="1">
    <location>
        <begin position="145"/>
        <end position="234"/>
    </location>
</feature>
<keyword evidence="3" id="KW-0472">Membrane</keyword>
<evidence type="ECO:0000313" key="4">
    <source>
        <dbReference type="EMBL" id="MFC0349475.1"/>
    </source>
</evidence>
<feature type="transmembrane region" description="Helical" evidence="3">
    <location>
        <begin position="418"/>
        <end position="437"/>
    </location>
</feature>
<comment type="caution">
    <text evidence="4">The sequence shown here is derived from an EMBL/GenBank/DDBJ whole genome shotgun (WGS) entry which is preliminary data.</text>
</comment>
<feature type="transmembrane region" description="Helical" evidence="3">
    <location>
        <begin position="449"/>
        <end position="468"/>
    </location>
</feature>
<feature type="region of interest" description="Disordered" evidence="2">
    <location>
        <begin position="238"/>
        <end position="296"/>
    </location>
</feature>